<evidence type="ECO:0000313" key="3">
    <source>
        <dbReference type="Proteomes" id="UP001066276"/>
    </source>
</evidence>
<keyword evidence="3" id="KW-1185">Reference proteome</keyword>
<proteinExistence type="predicted"/>
<organism evidence="2 3">
    <name type="scientific">Pleurodeles waltl</name>
    <name type="common">Iberian ribbed newt</name>
    <dbReference type="NCBI Taxonomy" id="8319"/>
    <lineage>
        <taxon>Eukaryota</taxon>
        <taxon>Metazoa</taxon>
        <taxon>Chordata</taxon>
        <taxon>Craniata</taxon>
        <taxon>Vertebrata</taxon>
        <taxon>Euteleostomi</taxon>
        <taxon>Amphibia</taxon>
        <taxon>Batrachia</taxon>
        <taxon>Caudata</taxon>
        <taxon>Salamandroidea</taxon>
        <taxon>Salamandridae</taxon>
        <taxon>Pleurodelinae</taxon>
        <taxon>Pleurodeles</taxon>
    </lineage>
</organism>
<sequence>MGAGQGLFTCPRGSVSLGGPLLLNAVTALLREHPQSSGPPLGKMAALGPLLRGPPVHAAPPETGRGSVPPPLLPGGGSRYSVSHIRSPPAGTASPARAGRARSAAALGPTRGPGSPWRERPQARFGAGEPNLPPRTSPIQDGDPAASRFLPRFSGRL</sequence>
<feature type="region of interest" description="Disordered" evidence="1">
    <location>
        <begin position="34"/>
        <end position="157"/>
    </location>
</feature>
<accession>A0AAV7WC79</accession>
<dbReference type="Proteomes" id="UP001066276">
    <property type="component" value="Chromosome 1_2"/>
</dbReference>
<comment type="caution">
    <text evidence="2">The sequence shown here is derived from an EMBL/GenBank/DDBJ whole genome shotgun (WGS) entry which is preliminary data.</text>
</comment>
<evidence type="ECO:0000313" key="2">
    <source>
        <dbReference type="EMBL" id="KAJ1209664.1"/>
    </source>
</evidence>
<reference evidence="2" key="1">
    <citation type="journal article" date="2022" name="bioRxiv">
        <title>Sequencing and chromosome-scale assembly of the giantPleurodeles waltlgenome.</title>
        <authorList>
            <person name="Brown T."/>
            <person name="Elewa A."/>
            <person name="Iarovenko S."/>
            <person name="Subramanian E."/>
            <person name="Araus A.J."/>
            <person name="Petzold A."/>
            <person name="Susuki M."/>
            <person name="Suzuki K.-i.T."/>
            <person name="Hayashi T."/>
            <person name="Toyoda A."/>
            <person name="Oliveira C."/>
            <person name="Osipova E."/>
            <person name="Leigh N.D."/>
            <person name="Simon A."/>
            <person name="Yun M.H."/>
        </authorList>
    </citation>
    <scope>NUCLEOTIDE SEQUENCE</scope>
    <source>
        <strain evidence="2">20211129_DDA</strain>
        <tissue evidence="2">Liver</tissue>
    </source>
</reference>
<dbReference type="AlphaFoldDB" id="A0AAV7WC79"/>
<evidence type="ECO:0000256" key="1">
    <source>
        <dbReference type="SAM" id="MobiDB-lite"/>
    </source>
</evidence>
<gene>
    <name evidence="2" type="ORF">NDU88_005037</name>
</gene>
<feature type="compositionally biased region" description="Low complexity" evidence="1">
    <location>
        <begin position="86"/>
        <end position="109"/>
    </location>
</feature>
<dbReference type="EMBL" id="JANPWB010000002">
    <property type="protein sequence ID" value="KAJ1209664.1"/>
    <property type="molecule type" value="Genomic_DNA"/>
</dbReference>
<protein>
    <submittedName>
        <fullName evidence="2">Uncharacterized protein</fullName>
    </submittedName>
</protein>
<name>A0AAV7WC79_PLEWA</name>